<feature type="chain" id="PRO_5018611736" evidence="2">
    <location>
        <begin position="24"/>
        <end position="349"/>
    </location>
</feature>
<organism evidence="3 4">
    <name type="scientific">Stenotrophomonas maltophilia</name>
    <name type="common">Pseudomonas maltophilia</name>
    <name type="synonym">Xanthomonas maltophilia</name>
    <dbReference type="NCBI Taxonomy" id="40324"/>
    <lineage>
        <taxon>Bacteria</taxon>
        <taxon>Pseudomonadati</taxon>
        <taxon>Pseudomonadota</taxon>
        <taxon>Gammaproteobacteria</taxon>
        <taxon>Lysobacterales</taxon>
        <taxon>Lysobacteraceae</taxon>
        <taxon>Stenotrophomonas</taxon>
        <taxon>Stenotrophomonas maltophilia group</taxon>
    </lineage>
</organism>
<dbReference type="Proteomes" id="UP000271705">
    <property type="component" value="Unassembled WGS sequence"/>
</dbReference>
<dbReference type="GO" id="GO:0006878">
    <property type="term" value="P:intracellular copper ion homeostasis"/>
    <property type="evidence" value="ECO:0007669"/>
    <property type="project" value="InterPro"/>
</dbReference>
<feature type="compositionally biased region" description="Basic and acidic residues" evidence="1">
    <location>
        <begin position="52"/>
        <end position="66"/>
    </location>
</feature>
<dbReference type="Pfam" id="PF05275">
    <property type="entry name" value="CopB"/>
    <property type="match status" value="1"/>
</dbReference>
<evidence type="ECO:0000256" key="2">
    <source>
        <dbReference type="SAM" id="SignalP"/>
    </source>
</evidence>
<dbReference type="EMBL" id="RXLZ01000042">
    <property type="protein sequence ID" value="RTQ87755.1"/>
    <property type="molecule type" value="Genomic_DNA"/>
</dbReference>
<gene>
    <name evidence="3" type="ORF">EKL94_14570</name>
</gene>
<evidence type="ECO:0000313" key="3">
    <source>
        <dbReference type="EMBL" id="RTQ87755.1"/>
    </source>
</evidence>
<comment type="caution">
    <text evidence="3">The sequence shown here is derived from an EMBL/GenBank/DDBJ whole genome shotgun (WGS) entry which is preliminary data.</text>
</comment>
<dbReference type="InterPro" id="IPR007939">
    <property type="entry name" value="Cu-R_B_prcur"/>
</dbReference>
<sequence>MSRSLLSPSLLALGLAAAMPVFAQSHAGHDMAAMDPPAKTAKSAKAPVEQVDHSKMDHSKMDHSKMDSGAMDHSAMDHSKMDHGVMQPATMDNAMMGPSKMDHAAMGHGTPVPTEPREPIPVPTDADRAAAFPPIAHGAMEHAPEINSLLLIDRLEHWDGKSSNGQAWEATGWIGGNINRLWLRTDGERSRGRTESSSLEALYGRSVSPWWDVLVGVRQDFRPADSRTWAAVGIQGLAPYKFESSATLYMGSGGQVLAKAEVEYDVLLTNRLILQPLLEATVAAKDEQEYGIGRGLNKVEAGLRLRYEFSRRFAPYIGISHERSFGDTADYAGDHARDTRWVAGVRMWF</sequence>
<proteinExistence type="predicted"/>
<accession>A0A3S0JKD6</accession>
<evidence type="ECO:0000256" key="1">
    <source>
        <dbReference type="SAM" id="MobiDB-lite"/>
    </source>
</evidence>
<feature type="region of interest" description="Disordered" evidence="1">
    <location>
        <begin position="52"/>
        <end position="73"/>
    </location>
</feature>
<dbReference type="GO" id="GO:0005507">
    <property type="term" value="F:copper ion binding"/>
    <property type="evidence" value="ECO:0007669"/>
    <property type="project" value="InterPro"/>
</dbReference>
<protein>
    <submittedName>
        <fullName evidence="3">Copper resistance protein B</fullName>
    </submittedName>
</protein>
<dbReference type="AlphaFoldDB" id="A0A3S0JKD6"/>
<dbReference type="RefSeq" id="WP_126929626.1">
    <property type="nucleotide sequence ID" value="NZ_RXLZ01000042.1"/>
</dbReference>
<name>A0A3S0JKD6_STEMA</name>
<feature type="signal peptide" evidence="2">
    <location>
        <begin position="1"/>
        <end position="23"/>
    </location>
</feature>
<evidence type="ECO:0000313" key="4">
    <source>
        <dbReference type="Proteomes" id="UP000271705"/>
    </source>
</evidence>
<reference evidence="3 4" key="1">
    <citation type="submission" date="2018-12" db="EMBL/GenBank/DDBJ databases">
        <authorList>
            <person name="Kartti S."/>
            <person name="Manni A."/>
            <person name="Chemao El Fihri M.W."/>
            <person name="Laamarti M."/>
            <person name="Temsamani L."/>
            <person name="El Jamali J.E."/>
            <person name="Ouadghiri M."/>
            <person name="Ibrahimi A."/>
            <person name="Filati-Maltouf A."/>
        </authorList>
    </citation>
    <scope>NUCLEOTIDE SEQUENCE [LARGE SCALE GENOMIC DNA]</scope>
    <source>
        <strain evidence="3 4">MDMC339</strain>
    </source>
</reference>
<dbReference type="GO" id="GO:0009279">
    <property type="term" value="C:cell outer membrane"/>
    <property type="evidence" value="ECO:0007669"/>
    <property type="project" value="InterPro"/>
</dbReference>
<keyword evidence="2" id="KW-0732">Signal</keyword>